<name>A0ABW1CQN5_9ACTN</name>
<gene>
    <name evidence="1" type="ORF">ACFPZ3_24740</name>
</gene>
<organism evidence="1 2">
    <name type="scientific">Nonomuraea insulae</name>
    <dbReference type="NCBI Taxonomy" id="1616787"/>
    <lineage>
        <taxon>Bacteria</taxon>
        <taxon>Bacillati</taxon>
        <taxon>Actinomycetota</taxon>
        <taxon>Actinomycetes</taxon>
        <taxon>Streptosporangiales</taxon>
        <taxon>Streptosporangiaceae</taxon>
        <taxon>Nonomuraea</taxon>
    </lineage>
</organism>
<dbReference type="EMBL" id="JBHSPA010000027">
    <property type="protein sequence ID" value="MFC5827091.1"/>
    <property type="molecule type" value="Genomic_DNA"/>
</dbReference>
<evidence type="ECO:0000313" key="2">
    <source>
        <dbReference type="Proteomes" id="UP001596058"/>
    </source>
</evidence>
<protein>
    <submittedName>
        <fullName evidence="1">Uncharacterized protein</fullName>
    </submittedName>
</protein>
<accession>A0ABW1CQN5</accession>
<dbReference type="RefSeq" id="WP_379516591.1">
    <property type="nucleotide sequence ID" value="NZ_JBHSPA010000027.1"/>
</dbReference>
<keyword evidence="2" id="KW-1185">Reference proteome</keyword>
<sequence length="400" mass="43868">MPAFTHLRDDSRPFNELSFPEVGVLDAGELRRRWSAWFDLGDSAPVPLRSLHATYLARMLTGESDPVAAHWLSTVSVTSARYQVIVQARSREHLCAHPADLPPALRTPRWDALVERVSRWAELPEPEQTIVVSLLTQLGFPRTVMGLAGTLSMSASDHHLVYEIGRAAFQLNRKSPVPREIFGRLAEQAGRPALRVLSALQLVSALSRGRDHANAAHWLGVAEREVGELSREPGWLAHLVTSRHHRAAALHELSGGDREPVIAHMRAALDHDDALAALIDDDPLSTHYQRENRGLVLEAYLKLDTFAGTSCAPADAVDQLLVLDPVDPEPLYAIGAYRASREDWQGAREVFWRAAGSGTLRGAEAARAAVVCSRKLGFEGDAELAHQLCLELDPAAKDAP</sequence>
<reference evidence="2" key="1">
    <citation type="journal article" date="2019" name="Int. J. Syst. Evol. Microbiol.">
        <title>The Global Catalogue of Microorganisms (GCM) 10K type strain sequencing project: providing services to taxonomists for standard genome sequencing and annotation.</title>
        <authorList>
            <consortium name="The Broad Institute Genomics Platform"/>
            <consortium name="The Broad Institute Genome Sequencing Center for Infectious Disease"/>
            <person name="Wu L."/>
            <person name="Ma J."/>
        </authorList>
    </citation>
    <scope>NUCLEOTIDE SEQUENCE [LARGE SCALE GENOMIC DNA]</scope>
    <source>
        <strain evidence="2">CCUG 53903</strain>
    </source>
</reference>
<dbReference type="Proteomes" id="UP001596058">
    <property type="component" value="Unassembled WGS sequence"/>
</dbReference>
<evidence type="ECO:0000313" key="1">
    <source>
        <dbReference type="EMBL" id="MFC5827091.1"/>
    </source>
</evidence>
<proteinExistence type="predicted"/>
<comment type="caution">
    <text evidence="1">The sequence shown here is derived from an EMBL/GenBank/DDBJ whole genome shotgun (WGS) entry which is preliminary data.</text>
</comment>